<dbReference type="HOGENOM" id="CLU_3104392_0_0_11"/>
<dbReference type="AlphaFoldDB" id="A0A060ZW98"/>
<keyword evidence="1" id="KW-0812">Transmembrane</keyword>
<gene>
    <name evidence="2" type="ORF">SIRAN4183</name>
</gene>
<sequence>MDTSMPDEWTSTRKLLAGQLISTIMPGGRQSVFLGLAAALCRCKRLPDLTM</sequence>
<proteinExistence type="predicted"/>
<evidence type="ECO:0000313" key="2">
    <source>
        <dbReference type="EMBL" id="CDR07449.1"/>
    </source>
</evidence>
<keyword evidence="1" id="KW-0472">Membrane</keyword>
<dbReference type="EMBL" id="LK022848">
    <property type="protein sequence ID" value="CDR07449.1"/>
    <property type="molecule type" value="Genomic_DNA"/>
</dbReference>
<accession>A0A060ZW98</accession>
<reference evidence="2" key="1">
    <citation type="submission" date="2014-05" db="EMBL/GenBank/DDBJ databases">
        <authorList>
            <person name="Horn Fabian"/>
        </authorList>
    </citation>
    <scope>NUCLEOTIDE SEQUENCE</scope>
</reference>
<protein>
    <submittedName>
        <fullName evidence="2">Uncharacterized protein</fullName>
    </submittedName>
</protein>
<keyword evidence="1" id="KW-1133">Transmembrane helix</keyword>
<organism evidence="2">
    <name type="scientific">Streptomyces iranensis</name>
    <dbReference type="NCBI Taxonomy" id="576784"/>
    <lineage>
        <taxon>Bacteria</taxon>
        <taxon>Bacillati</taxon>
        <taxon>Actinomycetota</taxon>
        <taxon>Actinomycetes</taxon>
        <taxon>Kitasatosporales</taxon>
        <taxon>Streptomycetaceae</taxon>
        <taxon>Streptomyces</taxon>
        <taxon>Streptomyces violaceusniger group</taxon>
    </lineage>
</organism>
<feature type="transmembrane region" description="Helical" evidence="1">
    <location>
        <begin position="20"/>
        <end position="41"/>
    </location>
</feature>
<evidence type="ECO:0000256" key="1">
    <source>
        <dbReference type="SAM" id="Phobius"/>
    </source>
</evidence>
<name>A0A060ZW98_9ACTN</name>